<organism evidence="10">
    <name type="scientific">candidate division WOR-3 bacterium</name>
    <dbReference type="NCBI Taxonomy" id="2052148"/>
    <lineage>
        <taxon>Bacteria</taxon>
        <taxon>Bacteria division WOR-3</taxon>
    </lineage>
</organism>
<proteinExistence type="inferred from homology"/>
<evidence type="ECO:0000256" key="8">
    <source>
        <dbReference type="ARBA" id="ARBA00048428"/>
    </source>
</evidence>
<dbReference type="SUPFAM" id="SSF53335">
    <property type="entry name" value="S-adenosyl-L-methionine-dependent methyltransferases"/>
    <property type="match status" value="1"/>
</dbReference>
<dbReference type="NCBIfam" id="NF008823">
    <property type="entry name" value="PRK11873.1"/>
    <property type="match status" value="1"/>
</dbReference>
<evidence type="ECO:0000313" key="10">
    <source>
        <dbReference type="EMBL" id="HGK27482.1"/>
    </source>
</evidence>
<evidence type="ECO:0000256" key="2">
    <source>
        <dbReference type="ARBA" id="ARBA00022691"/>
    </source>
</evidence>
<evidence type="ECO:0000256" key="7">
    <source>
        <dbReference type="ARBA" id="ARBA00047943"/>
    </source>
</evidence>
<comment type="caution">
    <text evidence="10">The sequence shown here is derived from an EMBL/GenBank/DDBJ whole genome shotgun (WGS) entry which is preliminary data.</text>
</comment>
<dbReference type="InterPro" id="IPR025714">
    <property type="entry name" value="Methyltranfer_dom"/>
</dbReference>
<evidence type="ECO:0000256" key="4">
    <source>
        <dbReference type="ARBA" id="ARBA00034521"/>
    </source>
</evidence>
<name>A0A7C4GFZ3_UNCW3</name>
<dbReference type="GO" id="GO:0032259">
    <property type="term" value="P:methylation"/>
    <property type="evidence" value="ECO:0007669"/>
    <property type="project" value="UniProtKB-KW"/>
</dbReference>
<comment type="catalytic activity">
    <reaction evidence="6">
        <text>arsenic triglutathione + [thioredoxin]-dithiol + S-adenosyl-L-methionine + 2 H2O = methylarsonous acid + [thioredoxin]-disulfide + 3 glutathione + S-adenosyl-L-homocysteine + H(+)</text>
        <dbReference type="Rhea" id="RHEA:69460"/>
        <dbReference type="Rhea" id="RHEA-COMP:10698"/>
        <dbReference type="Rhea" id="RHEA-COMP:10700"/>
        <dbReference type="ChEBI" id="CHEBI:15377"/>
        <dbReference type="ChEBI" id="CHEBI:15378"/>
        <dbReference type="ChEBI" id="CHEBI:17826"/>
        <dbReference type="ChEBI" id="CHEBI:29950"/>
        <dbReference type="ChEBI" id="CHEBI:50058"/>
        <dbReference type="ChEBI" id="CHEBI:57856"/>
        <dbReference type="ChEBI" id="CHEBI:57925"/>
        <dbReference type="ChEBI" id="CHEBI:59789"/>
        <dbReference type="ChEBI" id="CHEBI:183640"/>
        <dbReference type="EC" id="2.1.1.137"/>
    </reaction>
</comment>
<keyword evidence="10" id="KW-0489">Methyltransferase</keyword>
<dbReference type="Pfam" id="PF13847">
    <property type="entry name" value="Methyltransf_31"/>
    <property type="match status" value="1"/>
</dbReference>
<dbReference type="EMBL" id="DSUT01000013">
    <property type="protein sequence ID" value="HGK27482.1"/>
    <property type="molecule type" value="Genomic_DNA"/>
</dbReference>
<comment type="catalytic activity">
    <reaction evidence="8">
        <text>arsenic triglutathione + 3 [thioredoxin]-dithiol + 3 S-adenosyl-L-methionine = trimethylarsine + 3 [thioredoxin]-disulfide + 3 glutathione + 3 S-adenosyl-L-homocysteine + 3 H(+)</text>
        <dbReference type="Rhea" id="RHEA:69432"/>
        <dbReference type="Rhea" id="RHEA-COMP:10698"/>
        <dbReference type="Rhea" id="RHEA-COMP:10700"/>
        <dbReference type="ChEBI" id="CHEBI:15378"/>
        <dbReference type="ChEBI" id="CHEBI:27130"/>
        <dbReference type="ChEBI" id="CHEBI:29950"/>
        <dbReference type="ChEBI" id="CHEBI:50058"/>
        <dbReference type="ChEBI" id="CHEBI:57856"/>
        <dbReference type="ChEBI" id="CHEBI:57925"/>
        <dbReference type="ChEBI" id="CHEBI:59789"/>
        <dbReference type="ChEBI" id="CHEBI:183640"/>
        <dbReference type="EC" id="2.1.1.137"/>
    </reaction>
</comment>
<evidence type="ECO:0000256" key="1">
    <source>
        <dbReference type="ARBA" id="ARBA00022679"/>
    </source>
</evidence>
<protein>
    <recommendedName>
        <fullName evidence="5">Arsenite methyltransferase</fullName>
        <ecNumber evidence="4">2.1.1.137</ecNumber>
    </recommendedName>
</protein>
<dbReference type="Gene3D" id="3.40.50.150">
    <property type="entry name" value="Vaccinia Virus protein VP39"/>
    <property type="match status" value="1"/>
</dbReference>
<feature type="domain" description="Methyltransferase" evidence="9">
    <location>
        <begin position="76"/>
        <end position="221"/>
    </location>
</feature>
<comment type="catalytic activity">
    <reaction evidence="7">
        <text>arsenic triglutathione + 2 [thioredoxin]-dithiol + 2 S-adenosyl-L-methionine + H2O = dimethylarsinous acid + 2 [thioredoxin]-disulfide + 3 glutathione + 2 S-adenosyl-L-homocysteine + 2 H(+)</text>
        <dbReference type="Rhea" id="RHEA:69464"/>
        <dbReference type="Rhea" id="RHEA-COMP:10698"/>
        <dbReference type="Rhea" id="RHEA-COMP:10700"/>
        <dbReference type="ChEBI" id="CHEBI:15377"/>
        <dbReference type="ChEBI" id="CHEBI:15378"/>
        <dbReference type="ChEBI" id="CHEBI:23808"/>
        <dbReference type="ChEBI" id="CHEBI:29950"/>
        <dbReference type="ChEBI" id="CHEBI:50058"/>
        <dbReference type="ChEBI" id="CHEBI:57856"/>
        <dbReference type="ChEBI" id="CHEBI:57925"/>
        <dbReference type="ChEBI" id="CHEBI:59789"/>
        <dbReference type="ChEBI" id="CHEBI:183640"/>
        <dbReference type="EC" id="2.1.1.137"/>
    </reaction>
</comment>
<dbReference type="CDD" id="cd02440">
    <property type="entry name" value="AdoMet_MTases"/>
    <property type="match status" value="1"/>
</dbReference>
<dbReference type="InterPro" id="IPR029063">
    <property type="entry name" value="SAM-dependent_MTases_sf"/>
</dbReference>
<evidence type="ECO:0000256" key="5">
    <source>
        <dbReference type="ARBA" id="ARBA00034545"/>
    </source>
</evidence>
<gene>
    <name evidence="10" type="primary">arsM</name>
    <name evidence="10" type="ORF">ENS41_00810</name>
</gene>
<dbReference type="PANTHER" id="PTHR43675">
    <property type="entry name" value="ARSENITE METHYLTRANSFERASE"/>
    <property type="match status" value="1"/>
</dbReference>
<reference evidence="10" key="1">
    <citation type="journal article" date="2020" name="mSystems">
        <title>Genome- and Community-Level Interaction Insights into Carbon Utilization and Element Cycling Functions of Hydrothermarchaeota in Hydrothermal Sediment.</title>
        <authorList>
            <person name="Zhou Z."/>
            <person name="Liu Y."/>
            <person name="Xu W."/>
            <person name="Pan J."/>
            <person name="Luo Z.H."/>
            <person name="Li M."/>
        </authorList>
    </citation>
    <scope>NUCLEOTIDE SEQUENCE [LARGE SCALE GENOMIC DNA]</scope>
    <source>
        <strain evidence="10">SpSt-488</strain>
    </source>
</reference>
<dbReference type="AlphaFoldDB" id="A0A7C4GFZ3"/>
<dbReference type="InterPro" id="IPR026669">
    <property type="entry name" value="Arsenite_MeTrfase-like"/>
</dbReference>
<dbReference type="EC" id="2.1.1.137" evidence="4"/>
<comment type="similarity">
    <text evidence="3">Belongs to the methyltransferase superfamily. Arsenite methyltransferase family.</text>
</comment>
<evidence type="ECO:0000259" key="9">
    <source>
        <dbReference type="Pfam" id="PF13847"/>
    </source>
</evidence>
<evidence type="ECO:0000256" key="6">
    <source>
        <dbReference type="ARBA" id="ARBA00047941"/>
    </source>
</evidence>
<dbReference type="PANTHER" id="PTHR43675:SF8">
    <property type="entry name" value="ARSENITE METHYLTRANSFERASE"/>
    <property type="match status" value="1"/>
</dbReference>
<evidence type="ECO:0000256" key="3">
    <source>
        <dbReference type="ARBA" id="ARBA00034487"/>
    </source>
</evidence>
<keyword evidence="2" id="KW-0949">S-adenosyl-L-methionine</keyword>
<dbReference type="GO" id="GO:0030791">
    <property type="term" value="F:arsenite methyltransferase activity"/>
    <property type="evidence" value="ECO:0007669"/>
    <property type="project" value="UniProtKB-EC"/>
</dbReference>
<sequence>MTKKSADEIRRAVREGYAEVARGSCSCCGPSGSCCGGAPAVSRSIGYSADDIAAVPYGADLGLGCGNPVALASLRPGETVLDLGSGAGIDCFLAARQVGPTGRVIGVDMTPEMVERARSNARRSGLTNVEFRRGEIEHLPVADNSIDVVISNCVINLSPDKPQVFREAFRVLRPGGRLMVSDIVLAAPLPQTLLDSAAAYVGCISGASLRDDYLGMIALAGFIHVAVVSEDRFPVEVPARDPTLAALKRDSGLSDEELRTAAAGVMSIKVSAVKPKKA</sequence>
<accession>A0A7C4GFZ3</accession>
<keyword evidence="1 10" id="KW-0808">Transferase</keyword>